<dbReference type="AlphaFoldDB" id="A0A158IX60"/>
<dbReference type="Pfam" id="PF04069">
    <property type="entry name" value="OpuAC"/>
    <property type="match status" value="1"/>
</dbReference>
<proteinExistence type="predicted"/>
<dbReference type="CDD" id="cd13611">
    <property type="entry name" value="PBP2_YehZ"/>
    <property type="match status" value="1"/>
</dbReference>
<dbReference type="Proteomes" id="UP000054925">
    <property type="component" value="Unassembled WGS sequence"/>
</dbReference>
<dbReference type="PROSITE" id="PS51257">
    <property type="entry name" value="PROKAR_LIPOPROTEIN"/>
    <property type="match status" value="1"/>
</dbReference>
<organism evidence="3 4">
    <name type="scientific">Caballeronia terrestris</name>
    <dbReference type="NCBI Taxonomy" id="1226301"/>
    <lineage>
        <taxon>Bacteria</taxon>
        <taxon>Pseudomonadati</taxon>
        <taxon>Pseudomonadota</taxon>
        <taxon>Betaproteobacteria</taxon>
        <taxon>Burkholderiales</taxon>
        <taxon>Burkholderiaceae</taxon>
        <taxon>Caballeronia</taxon>
    </lineage>
</organism>
<evidence type="ECO:0000313" key="3">
    <source>
        <dbReference type="EMBL" id="SAL61176.1"/>
    </source>
</evidence>
<dbReference type="Gene3D" id="3.40.190.120">
    <property type="entry name" value="Osmoprotection protein (prox), domain 2"/>
    <property type="match status" value="1"/>
</dbReference>
<dbReference type="GO" id="GO:0022857">
    <property type="term" value="F:transmembrane transporter activity"/>
    <property type="evidence" value="ECO:0007669"/>
    <property type="project" value="InterPro"/>
</dbReference>
<sequence length="298" mass="32367">MKTSIIARFSALFATAALSCAMMTAHAANVVVGGKNFTEQQLMAEMTSELLEAKGFTVTKKDGMGSAVLRQAQENGQIDVYWEYTGTSLITFNKVTDRLDPAGTYKRVKELDAAKGLVWLNPSQANSTYSFAMNGDDAKKLGIATLSDLAKAVNGGKKLTIACNSEFYARPDGLRPLQKTYGFNFDQDQVKRMDSGLTYQALKDRQVDIALVFATDGRVPAFNFVLLRDDKGFFPSYALTPVIRKATLDANPALGPLLNSLSAKLDGPTMARLNASVDVQKKSFSEVARGFLKESGLI</sequence>
<dbReference type="SUPFAM" id="SSF53850">
    <property type="entry name" value="Periplasmic binding protein-like II"/>
    <property type="match status" value="1"/>
</dbReference>
<comment type="caution">
    <text evidence="3">The sequence shown here is derived from an EMBL/GenBank/DDBJ whole genome shotgun (WGS) entry which is preliminary data.</text>
</comment>
<name>A0A158IX60_9BURK</name>
<reference evidence="3" key="1">
    <citation type="submission" date="2016-01" db="EMBL/GenBank/DDBJ databases">
        <authorList>
            <person name="Peeters C."/>
        </authorList>
    </citation>
    <scope>NUCLEOTIDE SEQUENCE [LARGE SCALE GENOMIC DNA]</scope>
    <source>
        <strain evidence="3">LMG 22937</strain>
    </source>
</reference>
<dbReference type="RefSeq" id="WP_087657032.1">
    <property type="nucleotide sequence ID" value="NZ_FCOL02000015.1"/>
</dbReference>
<dbReference type="InterPro" id="IPR007210">
    <property type="entry name" value="ABC_Gly_betaine_transp_sub-bd"/>
</dbReference>
<keyword evidence="1" id="KW-0732">Signal</keyword>
<dbReference type="EMBL" id="FCOL02000015">
    <property type="protein sequence ID" value="SAL61176.1"/>
    <property type="molecule type" value="Genomic_DNA"/>
</dbReference>
<evidence type="ECO:0000313" key="4">
    <source>
        <dbReference type="Proteomes" id="UP000054925"/>
    </source>
</evidence>
<keyword evidence="4" id="KW-1185">Reference proteome</keyword>
<feature type="signal peptide" evidence="1">
    <location>
        <begin position="1"/>
        <end position="27"/>
    </location>
</feature>
<evidence type="ECO:0000259" key="2">
    <source>
        <dbReference type="Pfam" id="PF04069"/>
    </source>
</evidence>
<dbReference type="Gene3D" id="3.40.190.10">
    <property type="entry name" value="Periplasmic binding protein-like II"/>
    <property type="match status" value="1"/>
</dbReference>
<evidence type="ECO:0000256" key="1">
    <source>
        <dbReference type="SAM" id="SignalP"/>
    </source>
</evidence>
<dbReference type="OrthoDB" id="9781705at2"/>
<protein>
    <submittedName>
        <fullName evidence="3">Glycine/betaine ABC transporter substrate-binding protein</fullName>
    </submittedName>
</protein>
<feature type="chain" id="PRO_5011111091" evidence="1">
    <location>
        <begin position="28"/>
        <end position="298"/>
    </location>
</feature>
<gene>
    <name evidence="3" type="ORF">AWB67_03029</name>
</gene>
<feature type="domain" description="ABC-type glycine betaine transport system substrate-binding" evidence="2">
    <location>
        <begin position="29"/>
        <end position="294"/>
    </location>
</feature>
<accession>A0A158IX60</accession>
<dbReference type="GO" id="GO:0043190">
    <property type="term" value="C:ATP-binding cassette (ABC) transporter complex"/>
    <property type="evidence" value="ECO:0007669"/>
    <property type="project" value="InterPro"/>
</dbReference>